<evidence type="ECO:0000313" key="2">
    <source>
        <dbReference type="Proteomes" id="UP000805649"/>
    </source>
</evidence>
<evidence type="ECO:0000313" key="1">
    <source>
        <dbReference type="EMBL" id="KAL0930693.1"/>
    </source>
</evidence>
<name>A0ACC3YFL2_COLTU</name>
<dbReference type="Proteomes" id="UP000805649">
    <property type="component" value="Unassembled WGS sequence"/>
</dbReference>
<organism evidence="1 2">
    <name type="scientific">Colletotrichum truncatum</name>
    <name type="common">Anthracnose fungus</name>
    <name type="synonym">Colletotrichum capsici</name>
    <dbReference type="NCBI Taxonomy" id="5467"/>
    <lineage>
        <taxon>Eukaryota</taxon>
        <taxon>Fungi</taxon>
        <taxon>Dikarya</taxon>
        <taxon>Ascomycota</taxon>
        <taxon>Pezizomycotina</taxon>
        <taxon>Sordariomycetes</taxon>
        <taxon>Hypocreomycetidae</taxon>
        <taxon>Glomerellales</taxon>
        <taxon>Glomerellaceae</taxon>
        <taxon>Colletotrichum</taxon>
        <taxon>Colletotrichum truncatum species complex</taxon>
    </lineage>
</organism>
<protein>
    <submittedName>
        <fullName evidence="1">Alcohol dehydrogenase GroES-like domain-containing protein</fullName>
    </submittedName>
</protein>
<accession>A0ACC3YFL2</accession>
<proteinExistence type="predicted"/>
<reference evidence="1 2" key="1">
    <citation type="journal article" date="2020" name="Phytopathology">
        <title>Genome Sequence Resources of Colletotrichum truncatum, C. plurivorum, C. musicola, and C. sojae: Four Species Pathogenic to Soybean (Glycine max).</title>
        <authorList>
            <person name="Rogerio F."/>
            <person name="Boufleur T.R."/>
            <person name="Ciampi-Guillardi M."/>
            <person name="Sukno S.A."/>
            <person name="Thon M.R."/>
            <person name="Massola Junior N.S."/>
            <person name="Baroncelli R."/>
        </authorList>
    </citation>
    <scope>NUCLEOTIDE SEQUENCE [LARGE SCALE GENOMIC DNA]</scope>
    <source>
        <strain evidence="1 2">CMES1059</strain>
    </source>
</reference>
<sequence length="358" mass="38248">MADLQTCLIQPHEGKGKPVVSQTQPVPKLKGAHDVLIRVSAVALNPTDYKIPEFHPTPGAILGCDFTGTVVEAGSEVHDIPPGTRLCGSVQGSNPACPETGAFAEYVVTDSRLLLKVPDSWSDLEAAALGAIGWATVALVVEDSLGLPGLPSKPAPLRADGTRTPVLVYGGATATGTMACQILSSAGYDPIVTASDASSALVKEFGAVTSVPYSSPTCGETIRKHTKGTLRHALDCITTPESLEACFTAISRTGGRYACLEYAPEEWRTRKAVKVDFPIAYVMSGQEVKLNGVFHRPADASKFDLAVRWRQEVQNLLDQKRLRCHPVREIPGKWDGIVKGLDMLKAGEVRGKKLVIRL</sequence>
<gene>
    <name evidence="1" type="ORF">CTRU02_214768</name>
</gene>
<keyword evidence="2" id="KW-1185">Reference proteome</keyword>
<dbReference type="EMBL" id="VUJX02000011">
    <property type="protein sequence ID" value="KAL0930693.1"/>
    <property type="molecule type" value="Genomic_DNA"/>
</dbReference>
<comment type="caution">
    <text evidence="1">The sequence shown here is derived from an EMBL/GenBank/DDBJ whole genome shotgun (WGS) entry which is preliminary data.</text>
</comment>